<evidence type="ECO:0000313" key="3">
    <source>
        <dbReference type="Proteomes" id="UP000201670"/>
    </source>
</evidence>
<dbReference type="Gene3D" id="2.60.40.420">
    <property type="entry name" value="Cupredoxins - blue copper proteins"/>
    <property type="match status" value="1"/>
</dbReference>
<dbReference type="Pfam" id="PF07880">
    <property type="entry name" value="T4_gp9_10_N"/>
    <property type="match status" value="1"/>
</dbReference>
<dbReference type="InterPro" id="IPR036240">
    <property type="entry name" value="Gp9-like_sf"/>
</dbReference>
<sequence length="409" mass="42408">MAKQALGLGTVANDNTGDTLRAGGDKINDNFDEIYSALGNGSTLTVNVTNPAAGQVLRYNGSTFLPSDYTNLTAALDVNGNSIISSSNGNINIAPNGTGDFTLGVGSITSTFSGTDGSINFPTTVRYKNEYSSLGAAPAAASYTGYFFTVDGDDNPYVNINITAGGVGDTRAKLLTEYSGIDALANVDVTTTAPNLNQTLKWNGTNWVPADDNAGVSSVNLFQTFTGDSGSTTANSATDTLTIAGGTNITTAVVGDTLTVNFSGTLTTTLAALTDTNTSGITQGDSLFYNGTSWVVTRSPIIWYELGAPVEDASSDFLISGPGLDGEVRDPTLYVHRGFTYAFDNSVEGGGHPFRIQSSQGLTGTPYTAGQSGSGTTILYWTVPLDAPATLYYQCTLHAAMQGTINVVQ</sequence>
<dbReference type="RefSeq" id="YP_008130143.1">
    <property type="nucleotide sequence ID" value="NC_021559.1"/>
</dbReference>
<dbReference type="GO" id="GO:0019076">
    <property type="term" value="P:viral release from host cell"/>
    <property type="evidence" value="ECO:0007669"/>
    <property type="project" value="InterPro"/>
</dbReference>
<accession>R9S7Y5</accession>
<dbReference type="EMBL" id="HQ337021">
    <property type="protein sequence ID" value="AGN12154.1"/>
    <property type="molecule type" value="Genomic_DNA"/>
</dbReference>
<proteinExistence type="predicted"/>
<dbReference type="InterPro" id="IPR008987">
    <property type="entry name" value="Baseplate_struct_prot_Gp9/10_N"/>
</dbReference>
<reference evidence="2 3" key="1">
    <citation type="submission" date="2010-10" db="EMBL/GenBank/DDBJ databases">
        <title>The Genome Sequence of Prochlorococcus phage P-SSM3.</title>
        <authorList>
            <consortium name="The Broad Institute Genome Sequencing Platform"/>
            <person name="Henn M.R."/>
            <person name="Sullivan M.S."/>
            <person name="Osburne M.S."/>
            <person name="Levin J."/>
            <person name="Malboeuf C."/>
            <person name="Casali M."/>
            <person name="Russ C."/>
            <person name="Lennon N."/>
            <person name="Chapman S.B."/>
            <person name="Erlich R."/>
            <person name="Young S.K."/>
            <person name="Yandava C."/>
            <person name="Zeng Q."/>
            <person name="Alvarado L."/>
            <person name="Anderson S."/>
            <person name="Berlin A."/>
            <person name="Chen Z."/>
            <person name="Freedman E."/>
            <person name="Gellesch M."/>
            <person name="Goldberg J."/>
            <person name="Green L."/>
            <person name="Griggs A."/>
            <person name="Gujja S."/>
            <person name="Heilman E.R."/>
            <person name="Heiman D."/>
            <person name="Hollinger A."/>
            <person name="Howarth C."/>
            <person name="Larson L."/>
            <person name="Mehta T."/>
            <person name="Pearson M."/>
            <person name="Roberts A."/>
            <person name="Ryan E."/>
            <person name="Saif S."/>
            <person name="Shea T."/>
            <person name="Shenoy N."/>
            <person name="Sisk P."/>
            <person name="Stolte C."/>
            <person name="Sykes S."/>
            <person name="White J."/>
            <person name="Yu Q."/>
            <person name="Coleman M.L."/>
            <person name="Huang K.H."/>
            <person name="Weigele P.R."/>
            <person name="DeFrancesco A.S."/>
            <person name="Kern S.E."/>
            <person name="Thompson L.R."/>
            <person name="Fu R."/>
            <person name="Hombeck B."/>
            <person name="Chisholm S.W."/>
            <person name="Haas B."/>
            <person name="Nusbaum C."/>
            <person name="Birren B."/>
        </authorList>
    </citation>
    <scope>NUCLEOTIDE SEQUENCE [LARGE SCALE GENOMIC DNA]</scope>
    <source>
        <strain evidence="2 3">P-SSM3</strain>
    </source>
</reference>
<dbReference type="Proteomes" id="UP000201670">
    <property type="component" value="Segment"/>
</dbReference>
<feature type="domain" description="Baseplate structural protein Gp9/Gp10 N-terminal" evidence="1">
    <location>
        <begin position="3"/>
        <end position="71"/>
    </location>
</feature>
<dbReference type="GeneID" id="15956898"/>
<dbReference type="KEGG" id="vg:15956898"/>
<dbReference type="Gene3D" id="1.20.5.960">
    <property type="entry name" value="Bacteriophage t4 gene product 9 (gp9)"/>
    <property type="match status" value="1"/>
</dbReference>
<dbReference type="InterPro" id="IPR008972">
    <property type="entry name" value="Cupredoxin"/>
</dbReference>
<protein>
    <recommendedName>
        <fullName evidence="1">Baseplate structural protein Gp9/Gp10 N-terminal domain-containing protein</fullName>
    </recommendedName>
</protein>
<evidence type="ECO:0000259" key="1">
    <source>
        <dbReference type="Pfam" id="PF07880"/>
    </source>
</evidence>
<dbReference type="SUPFAM" id="SSF49503">
    <property type="entry name" value="Cupredoxins"/>
    <property type="match status" value="1"/>
</dbReference>
<organism evidence="2 3">
    <name type="scientific">Prochlorococcus phage P-SSM3</name>
    <dbReference type="NCBI Taxonomy" id="536453"/>
    <lineage>
        <taxon>Viruses</taxon>
        <taxon>Duplodnaviria</taxon>
        <taxon>Heunggongvirae</taxon>
        <taxon>Uroviricota</taxon>
        <taxon>Caudoviricetes</taxon>
        <taxon>Pantevenvirales</taxon>
        <taxon>Kyanoviridae</taxon>
        <taxon>Ronodorvirus</taxon>
        <taxon>Ronodorvirus pssm3</taxon>
    </lineage>
</organism>
<name>R9S7Y5_9CAUD</name>
<dbReference type="SUPFAM" id="SSF50017">
    <property type="entry name" value="gp9"/>
    <property type="match status" value="1"/>
</dbReference>
<gene>
    <name evidence="2" type="ORF">PRAG_00217</name>
</gene>
<evidence type="ECO:0000313" key="2">
    <source>
        <dbReference type="EMBL" id="AGN12154.1"/>
    </source>
</evidence>
<keyword evidence="3" id="KW-1185">Reference proteome</keyword>